<dbReference type="PANTHER" id="PTHR46796:SF6">
    <property type="entry name" value="ARAC SUBFAMILY"/>
    <property type="match status" value="1"/>
</dbReference>
<dbReference type="AlphaFoldDB" id="A0A2A4ER53"/>
<keyword evidence="1" id="KW-0805">Transcription regulation</keyword>
<dbReference type="PANTHER" id="PTHR46796">
    <property type="entry name" value="HTH-TYPE TRANSCRIPTIONAL ACTIVATOR RHAS-RELATED"/>
    <property type="match status" value="1"/>
</dbReference>
<evidence type="ECO:0000256" key="1">
    <source>
        <dbReference type="ARBA" id="ARBA00023015"/>
    </source>
</evidence>
<dbReference type="PROSITE" id="PS00041">
    <property type="entry name" value="HTH_ARAC_FAMILY_1"/>
    <property type="match status" value="1"/>
</dbReference>
<dbReference type="InterPro" id="IPR050204">
    <property type="entry name" value="AraC_XylS_family_regulators"/>
</dbReference>
<dbReference type="GO" id="GO:0043565">
    <property type="term" value="F:sequence-specific DNA binding"/>
    <property type="evidence" value="ECO:0007669"/>
    <property type="project" value="InterPro"/>
</dbReference>
<accession>A0A2A4ER53</accession>
<evidence type="ECO:0000313" key="6">
    <source>
        <dbReference type="Proteomes" id="UP000218022"/>
    </source>
</evidence>
<dbReference type="EMBL" id="MTZV01000006">
    <property type="protein sequence ID" value="PCE22898.1"/>
    <property type="molecule type" value="Genomic_DNA"/>
</dbReference>
<dbReference type="InterPro" id="IPR035418">
    <property type="entry name" value="AraC-bd_2"/>
</dbReference>
<dbReference type="SUPFAM" id="SSF46689">
    <property type="entry name" value="Homeodomain-like"/>
    <property type="match status" value="1"/>
</dbReference>
<dbReference type="Proteomes" id="UP000218022">
    <property type="component" value="Unassembled WGS sequence"/>
</dbReference>
<dbReference type="InterPro" id="IPR009057">
    <property type="entry name" value="Homeodomain-like_sf"/>
</dbReference>
<dbReference type="Gene3D" id="1.10.10.60">
    <property type="entry name" value="Homeodomain-like"/>
    <property type="match status" value="1"/>
</dbReference>
<dbReference type="OrthoDB" id="9816461at2"/>
<evidence type="ECO:0000256" key="3">
    <source>
        <dbReference type="ARBA" id="ARBA00023163"/>
    </source>
</evidence>
<evidence type="ECO:0000313" key="5">
    <source>
        <dbReference type="EMBL" id="PCE22898.1"/>
    </source>
</evidence>
<dbReference type="RefSeq" id="WP_096724903.1">
    <property type="nucleotide sequence ID" value="NZ_MTZV01000006.1"/>
</dbReference>
<gene>
    <name evidence="5" type="ORF">BWP39_24765</name>
</gene>
<dbReference type="SMART" id="SM00342">
    <property type="entry name" value="HTH_ARAC"/>
    <property type="match status" value="1"/>
</dbReference>
<keyword evidence="2" id="KW-0238">DNA-binding</keyword>
<reference evidence="5 6" key="1">
    <citation type="submission" date="2017-01" db="EMBL/GenBank/DDBJ databases">
        <title>Whole-Genome Shotgun Sequencing of Two beta-Proteobacterial Species in Search of the Bulgecin Biosynthetic Cluster.</title>
        <authorList>
            <person name="Horsman M.E."/>
            <person name="Marous D.R."/>
            <person name="Li R."/>
            <person name="Oliver R.A."/>
            <person name="Byun B."/>
            <person name="Emrich S.J."/>
            <person name="Boggess B."/>
            <person name="Townsend C.A."/>
            <person name="Mobashery S."/>
        </authorList>
    </citation>
    <scope>NUCLEOTIDE SEQUENCE [LARGE SCALE GENOMIC DNA]</scope>
    <source>
        <strain evidence="5 6">ATCC 31363</strain>
    </source>
</reference>
<sequence>MNETLIDIERFSTMDVPEHERFNFWSDGGHCSYSLENHAGVSFDWNYAGATVGSLSVGEHTWLHGMHRPAFTATRDSARIRKDGLDVYQLTFHLSGELSLQSAAGSGLKQADELYLLDSSQPFDARIVAGDMLWLAIPRTDLPSEVEKLHGRSLVTGTGRLLADHIRSLVRNLPLLTTAEIPDVAQATMRLVNACVSATPAALIEARQEIGTLLRQRVQCYIDAHLSSSELAPGRICKEIGISRAKLYQLFEHTGGIMRQIQRKRLERVRAILANPDRSRESIASIAERHGFVDVKYFNRVFKAAFGHTPGETLEAQFDRENGWTTRG</sequence>
<dbReference type="InterPro" id="IPR018060">
    <property type="entry name" value="HTH_AraC"/>
</dbReference>
<name>A0A2A4ER53_9BURK</name>
<proteinExistence type="predicted"/>
<feature type="domain" description="HTH araC/xylS-type" evidence="4">
    <location>
        <begin position="216"/>
        <end position="316"/>
    </location>
</feature>
<dbReference type="InterPro" id="IPR018062">
    <property type="entry name" value="HTH_AraC-typ_CS"/>
</dbReference>
<comment type="caution">
    <text evidence="5">The sequence shown here is derived from an EMBL/GenBank/DDBJ whole genome shotgun (WGS) entry which is preliminary data.</text>
</comment>
<organism evidence="5 6">
    <name type="scientific">Paraburkholderia acidicola</name>
    <dbReference type="NCBI Taxonomy" id="1912599"/>
    <lineage>
        <taxon>Bacteria</taxon>
        <taxon>Pseudomonadati</taxon>
        <taxon>Pseudomonadota</taxon>
        <taxon>Betaproteobacteria</taxon>
        <taxon>Burkholderiales</taxon>
        <taxon>Burkholderiaceae</taxon>
        <taxon>Paraburkholderia</taxon>
    </lineage>
</organism>
<protein>
    <recommendedName>
        <fullName evidence="4">HTH araC/xylS-type domain-containing protein</fullName>
    </recommendedName>
</protein>
<evidence type="ECO:0000256" key="2">
    <source>
        <dbReference type="ARBA" id="ARBA00023125"/>
    </source>
</evidence>
<dbReference type="PROSITE" id="PS01124">
    <property type="entry name" value="HTH_ARAC_FAMILY_2"/>
    <property type="match status" value="1"/>
</dbReference>
<keyword evidence="3" id="KW-0804">Transcription</keyword>
<evidence type="ECO:0000259" key="4">
    <source>
        <dbReference type="PROSITE" id="PS01124"/>
    </source>
</evidence>
<dbReference type="Pfam" id="PF12833">
    <property type="entry name" value="HTH_18"/>
    <property type="match status" value="1"/>
</dbReference>
<dbReference type="Pfam" id="PF14525">
    <property type="entry name" value="AraC_binding_2"/>
    <property type="match status" value="1"/>
</dbReference>
<dbReference type="GO" id="GO:0003700">
    <property type="term" value="F:DNA-binding transcription factor activity"/>
    <property type="evidence" value="ECO:0007669"/>
    <property type="project" value="InterPro"/>
</dbReference>